<evidence type="ECO:0008006" key="3">
    <source>
        <dbReference type="Google" id="ProtNLM"/>
    </source>
</evidence>
<dbReference type="AlphaFoldDB" id="A0A126V258"/>
<dbReference type="Pfam" id="PF06999">
    <property type="entry name" value="Suc_Fer-like"/>
    <property type="match status" value="1"/>
</dbReference>
<name>A0A126V258_9RHOB</name>
<dbReference type="InterPro" id="IPR036249">
    <property type="entry name" value="Thioredoxin-like_sf"/>
</dbReference>
<proteinExistence type="predicted"/>
<dbReference type="EMBL" id="CP014327">
    <property type="protein sequence ID" value="AML52363.1"/>
    <property type="molecule type" value="Genomic_DNA"/>
</dbReference>
<protein>
    <recommendedName>
        <fullName evidence="3">Sucrase ferredoxin</fullName>
    </recommendedName>
</protein>
<evidence type="ECO:0000313" key="1">
    <source>
        <dbReference type="EMBL" id="AML52363.1"/>
    </source>
</evidence>
<evidence type="ECO:0000313" key="2">
    <source>
        <dbReference type="Proteomes" id="UP000070371"/>
    </source>
</evidence>
<organism evidence="1 2">
    <name type="scientific">Falsihalocynthiibacter arcticus</name>
    <dbReference type="NCBI Taxonomy" id="1579316"/>
    <lineage>
        <taxon>Bacteria</taxon>
        <taxon>Pseudomonadati</taxon>
        <taxon>Pseudomonadota</taxon>
        <taxon>Alphaproteobacteria</taxon>
        <taxon>Rhodobacterales</taxon>
        <taxon>Roseobacteraceae</taxon>
        <taxon>Falsihalocynthiibacter</taxon>
    </lineage>
</organism>
<accession>A0A126V258</accession>
<dbReference type="Gene3D" id="3.40.30.10">
    <property type="entry name" value="Glutaredoxin"/>
    <property type="match status" value="1"/>
</dbReference>
<dbReference type="InterPro" id="IPR009737">
    <property type="entry name" value="Aim32/Apd1-like"/>
</dbReference>
<dbReference type="STRING" id="1579316.RC74_14730"/>
<gene>
    <name evidence="1" type="ORF">RC74_14730</name>
</gene>
<dbReference type="KEGG" id="hat:RC74_14730"/>
<sequence length="316" mass="34307">MTQPDNFCATFGQQSGEALAGTGAHPERMVLIRWPKSRWSYAMREAADMGGPLRDAIQTLTKAGWRVNLVDRKNDAGPIGRVIVVPRRQSFDIPPDHLADFLLSLAADHPLTDYRSTHATAEVVLCCTHGQHDRCCAKFGFAAYRLLAAAAQEYRDRFDVWESTHLGGCRFSGNAVFTRSMRKYGRIGATDAAAIIAAESNGQAWLPSLRGTSHLSPEAQAAEIAALQAIGGHTQFPALAIDLLHATDSARDFHVKTHDGVYFVGCEATISRSHDSCSDLGDDLPLKERQAWKAVQVRKGVTPRANDLAAADGAGR</sequence>
<dbReference type="SUPFAM" id="SSF52833">
    <property type="entry name" value="Thioredoxin-like"/>
    <property type="match status" value="1"/>
</dbReference>
<keyword evidence="2" id="KW-1185">Reference proteome</keyword>
<dbReference type="Proteomes" id="UP000070371">
    <property type="component" value="Chromosome"/>
</dbReference>
<reference evidence="1 2" key="1">
    <citation type="submission" date="2016-02" db="EMBL/GenBank/DDBJ databases">
        <title>Complete genome sequence of Halocynthiibacter arcticus PAMC 20958t from arctic marine sediment.</title>
        <authorList>
            <person name="Lee Y.M."/>
            <person name="Baek K."/>
            <person name="Lee H.K."/>
            <person name="Shin S.C."/>
        </authorList>
    </citation>
    <scope>NUCLEOTIDE SEQUENCE [LARGE SCALE GENOMIC DNA]</scope>
    <source>
        <strain evidence="1">PAMC 20958</strain>
    </source>
</reference>
<dbReference type="RefSeq" id="WP_052274537.1">
    <property type="nucleotide sequence ID" value="NZ_CP014327.1"/>
</dbReference>